<protein>
    <recommendedName>
        <fullName evidence="5">Tropinone reductase I</fullName>
    </recommendedName>
</protein>
<dbReference type="PROSITE" id="PS00061">
    <property type="entry name" value="ADH_SHORT"/>
    <property type="match status" value="1"/>
</dbReference>
<evidence type="ECO:0000313" key="4">
    <source>
        <dbReference type="Proteomes" id="UP000006038"/>
    </source>
</evidence>
<keyword evidence="1" id="KW-0521">NADP</keyword>
<dbReference type="EnsemblPlants" id="OB01G51850.1">
    <property type="protein sequence ID" value="OB01G51850.1"/>
    <property type="gene ID" value="OB01G51850"/>
</dbReference>
<evidence type="ECO:0000313" key="3">
    <source>
        <dbReference type="EnsemblPlants" id="OB01G51850.1"/>
    </source>
</evidence>
<dbReference type="STRING" id="4533.J3L7H9"/>
<dbReference type="OMA" id="SIMAYAP"/>
<dbReference type="AlphaFoldDB" id="J3L7H9"/>
<dbReference type="InterPro" id="IPR002347">
    <property type="entry name" value="SDR_fam"/>
</dbReference>
<proteinExistence type="predicted"/>
<accession>J3L7H9</accession>
<keyword evidence="4" id="KW-1185">Reference proteome</keyword>
<sequence length="156" mass="15820">MATNLESCFHLAQLAHPLLAAAAASNGGGGAGAANVVNISSVAGFIAYPTLSVYSATKGAMNQLTRSLAAEWARDGIRVNCVAPGVIRSDIIGSSGVTLDPATARAMAEREMARVAMGRIGEPEEVASLVAFLCMPAASYITGQVIVVDGGRTITA</sequence>
<dbReference type="SUPFAM" id="SSF51735">
    <property type="entry name" value="NAD(P)-binding Rossmann-fold domains"/>
    <property type="match status" value="1"/>
</dbReference>
<evidence type="ECO:0000256" key="1">
    <source>
        <dbReference type="ARBA" id="ARBA00022857"/>
    </source>
</evidence>
<dbReference type="InterPro" id="IPR045000">
    <property type="entry name" value="TR"/>
</dbReference>
<reference evidence="3" key="1">
    <citation type="journal article" date="2013" name="Nat. Commun.">
        <title>Whole-genome sequencing of Oryza brachyantha reveals mechanisms underlying Oryza genome evolution.</title>
        <authorList>
            <person name="Chen J."/>
            <person name="Huang Q."/>
            <person name="Gao D."/>
            <person name="Wang J."/>
            <person name="Lang Y."/>
            <person name="Liu T."/>
            <person name="Li B."/>
            <person name="Bai Z."/>
            <person name="Luis Goicoechea J."/>
            <person name="Liang C."/>
            <person name="Chen C."/>
            <person name="Zhang W."/>
            <person name="Sun S."/>
            <person name="Liao Y."/>
            <person name="Zhang X."/>
            <person name="Yang L."/>
            <person name="Song C."/>
            <person name="Wang M."/>
            <person name="Shi J."/>
            <person name="Liu G."/>
            <person name="Liu J."/>
            <person name="Zhou H."/>
            <person name="Zhou W."/>
            <person name="Yu Q."/>
            <person name="An N."/>
            <person name="Chen Y."/>
            <person name="Cai Q."/>
            <person name="Wang B."/>
            <person name="Liu B."/>
            <person name="Min J."/>
            <person name="Huang Y."/>
            <person name="Wu H."/>
            <person name="Li Z."/>
            <person name="Zhang Y."/>
            <person name="Yin Y."/>
            <person name="Song W."/>
            <person name="Jiang J."/>
            <person name="Jackson S.A."/>
            <person name="Wing R.A."/>
            <person name="Wang J."/>
            <person name="Chen M."/>
        </authorList>
    </citation>
    <scope>NUCLEOTIDE SEQUENCE [LARGE SCALE GENOMIC DNA]</scope>
    <source>
        <strain evidence="3">cv. IRGC 101232</strain>
    </source>
</reference>
<dbReference type="InterPro" id="IPR036291">
    <property type="entry name" value="NAD(P)-bd_dom_sf"/>
</dbReference>
<dbReference type="InterPro" id="IPR020904">
    <property type="entry name" value="Sc_DH/Rdtase_CS"/>
</dbReference>
<organism evidence="3">
    <name type="scientific">Oryza brachyantha</name>
    <name type="common">malo sina</name>
    <dbReference type="NCBI Taxonomy" id="4533"/>
    <lineage>
        <taxon>Eukaryota</taxon>
        <taxon>Viridiplantae</taxon>
        <taxon>Streptophyta</taxon>
        <taxon>Embryophyta</taxon>
        <taxon>Tracheophyta</taxon>
        <taxon>Spermatophyta</taxon>
        <taxon>Magnoliopsida</taxon>
        <taxon>Liliopsida</taxon>
        <taxon>Poales</taxon>
        <taxon>Poaceae</taxon>
        <taxon>BOP clade</taxon>
        <taxon>Oryzoideae</taxon>
        <taxon>Oryzeae</taxon>
        <taxon>Oryzinae</taxon>
        <taxon>Oryza</taxon>
    </lineage>
</organism>
<evidence type="ECO:0008006" key="5">
    <source>
        <dbReference type="Google" id="ProtNLM"/>
    </source>
</evidence>
<dbReference type="HOGENOM" id="CLU_010194_47_3_1"/>
<evidence type="ECO:0000256" key="2">
    <source>
        <dbReference type="ARBA" id="ARBA00023002"/>
    </source>
</evidence>
<dbReference type="PRINTS" id="PR00080">
    <property type="entry name" value="SDRFAMILY"/>
</dbReference>
<dbReference type="Proteomes" id="UP000006038">
    <property type="component" value="Chromosome 1"/>
</dbReference>
<dbReference type="Gene3D" id="3.40.50.720">
    <property type="entry name" value="NAD(P)-binding Rossmann-like Domain"/>
    <property type="match status" value="1"/>
</dbReference>
<dbReference type="Gramene" id="OB01G51850.1">
    <property type="protein sequence ID" value="OB01G51850.1"/>
    <property type="gene ID" value="OB01G51850"/>
</dbReference>
<reference evidence="3" key="2">
    <citation type="submission" date="2013-04" db="UniProtKB">
        <authorList>
            <consortium name="EnsemblPlants"/>
        </authorList>
    </citation>
    <scope>IDENTIFICATION</scope>
</reference>
<dbReference type="Pfam" id="PF13561">
    <property type="entry name" value="adh_short_C2"/>
    <property type="match status" value="1"/>
</dbReference>
<dbReference type="GO" id="GO:0016491">
    <property type="term" value="F:oxidoreductase activity"/>
    <property type="evidence" value="ECO:0007669"/>
    <property type="project" value="UniProtKB-KW"/>
</dbReference>
<dbReference type="PANTHER" id="PTHR42898">
    <property type="entry name" value="TROPINONE REDUCTASE"/>
    <property type="match status" value="1"/>
</dbReference>
<name>J3L7H9_ORYBR</name>
<dbReference type="eggNOG" id="KOG0725">
    <property type="taxonomic scope" value="Eukaryota"/>
</dbReference>
<dbReference type="PANTHER" id="PTHR42898:SF5">
    <property type="entry name" value="OS01G0930900 PROTEIN"/>
    <property type="match status" value="1"/>
</dbReference>
<dbReference type="PRINTS" id="PR00081">
    <property type="entry name" value="GDHRDH"/>
</dbReference>
<keyword evidence="2" id="KW-0560">Oxidoreductase</keyword>